<sequence length="233" mass="26205">MLIVIEGLDGSGKSTQVRKLRRYLGEKTRRLEYIHFPRYDAPVYGDLISRFLRGEFGSNEQVHPQLVALLFAEDRHGAAPRMKSILDAGGIVLLDRYVYSNIAYQCAKLDSEEERARLRDWIIGTEYGAFGLPVPDLNIFLDVPVGFVEQKLTSSRSGNGREYLAGGRDIHEADIEFQKKVRGIYLAQCKADPKFLRIDCADARGGMLPPDDIFDKIKAAADMVLGRQQTNPL</sequence>
<dbReference type="GO" id="GO:0006227">
    <property type="term" value="P:dUDP biosynthetic process"/>
    <property type="evidence" value="ECO:0007669"/>
    <property type="project" value="TreeGrafter"/>
</dbReference>
<comment type="catalytic activity">
    <reaction evidence="7 8">
        <text>dTMP + ATP = dTDP + ADP</text>
        <dbReference type="Rhea" id="RHEA:13517"/>
        <dbReference type="ChEBI" id="CHEBI:30616"/>
        <dbReference type="ChEBI" id="CHEBI:58369"/>
        <dbReference type="ChEBI" id="CHEBI:63528"/>
        <dbReference type="ChEBI" id="CHEBI:456216"/>
        <dbReference type="EC" id="2.7.4.9"/>
    </reaction>
</comment>
<evidence type="ECO:0000256" key="4">
    <source>
        <dbReference type="ARBA" id="ARBA00022741"/>
    </source>
</evidence>
<evidence type="ECO:0000256" key="3">
    <source>
        <dbReference type="ARBA" id="ARBA00022727"/>
    </source>
</evidence>
<evidence type="ECO:0000259" key="9">
    <source>
        <dbReference type="Pfam" id="PF02223"/>
    </source>
</evidence>
<dbReference type="InterPro" id="IPR018094">
    <property type="entry name" value="Thymidylate_kinase"/>
</dbReference>
<protein>
    <recommendedName>
        <fullName evidence="8">Thymidylate kinase</fullName>
        <ecNumber evidence="8">2.7.4.9</ecNumber>
    </recommendedName>
    <alternativeName>
        <fullName evidence="8">dTMP kinase</fullName>
    </alternativeName>
</protein>
<evidence type="ECO:0000256" key="8">
    <source>
        <dbReference type="HAMAP-Rule" id="MF_00165"/>
    </source>
</evidence>
<feature type="binding site" evidence="8">
    <location>
        <begin position="7"/>
        <end position="14"/>
    </location>
    <ligand>
        <name>ATP</name>
        <dbReference type="ChEBI" id="CHEBI:30616"/>
    </ligand>
</feature>
<dbReference type="InterPro" id="IPR039430">
    <property type="entry name" value="Thymidylate_kin-like_dom"/>
</dbReference>
<keyword evidence="2 8" id="KW-0808">Transferase</keyword>
<dbReference type="GO" id="GO:0006235">
    <property type="term" value="P:dTTP biosynthetic process"/>
    <property type="evidence" value="ECO:0007669"/>
    <property type="project" value="UniProtKB-UniRule"/>
</dbReference>
<dbReference type="Proteomes" id="UP000771749">
    <property type="component" value="Unassembled WGS sequence"/>
</dbReference>
<dbReference type="AlphaFoldDB" id="A0A940DM99"/>
<keyword evidence="6 8" id="KW-0067">ATP-binding</keyword>
<evidence type="ECO:0000313" key="11">
    <source>
        <dbReference type="Proteomes" id="UP000771749"/>
    </source>
</evidence>
<accession>A0A940DM99</accession>
<dbReference type="Gene3D" id="3.40.50.300">
    <property type="entry name" value="P-loop containing nucleotide triphosphate hydrolases"/>
    <property type="match status" value="1"/>
</dbReference>
<dbReference type="InterPro" id="IPR027417">
    <property type="entry name" value="P-loop_NTPase"/>
</dbReference>
<dbReference type="SUPFAM" id="SSF52540">
    <property type="entry name" value="P-loop containing nucleoside triphosphate hydrolases"/>
    <property type="match status" value="1"/>
</dbReference>
<proteinExistence type="inferred from homology"/>
<keyword evidence="5 8" id="KW-0418">Kinase</keyword>
<keyword evidence="3 8" id="KW-0545">Nucleotide biosynthesis</keyword>
<dbReference type="PROSITE" id="PS01331">
    <property type="entry name" value="THYMIDYLATE_KINASE"/>
    <property type="match status" value="1"/>
</dbReference>
<gene>
    <name evidence="8" type="primary">tmk</name>
    <name evidence="10" type="ORF">IAC07_01770</name>
</gene>
<dbReference type="GO" id="GO:0006233">
    <property type="term" value="P:dTDP biosynthetic process"/>
    <property type="evidence" value="ECO:0007669"/>
    <property type="project" value="InterPro"/>
</dbReference>
<dbReference type="GO" id="GO:0004798">
    <property type="term" value="F:dTMP kinase activity"/>
    <property type="evidence" value="ECO:0007669"/>
    <property type="project" value="UniProtKB-UniRule"/>
</dbReference>
<evidence type="ECO:0000256" key="6">
    <source>
        <dbReference type="ARBA" id="ARBA00022840"/>
    </source>
</evidence>
<dbReference type="Pfam" id="PF02223">
    <property type="entry name" value="Thymidylate_kin"/>
    <property type="match status" value="1"/>
</dbReference>
<dbReference type="EMBL" id="JADIMJ010000029">
    <property type="protein sequence ID" value="MBO8453434.1"/>
    <property type="molecule type" value="Genomic_DNA"/>
</dbReference>
<comment type="similarity">
    <text evidence="1 8">Belongs to the thymidylate kinase family.</text>
</comment>
<reference evidence="10" key="2">
    <citation type="journal article" date="2021" name="PeerJ">
        <title>Extensive microbial diversity within the chicken gut microbiome revealed by metagenomics and culture.</title>
        <authorList>
            <person name="Gilroy R."/>
            <person name="Ravi A."/>
            <person name="Getino M."/>
            <person name="Pursley I."/>
            <person name="Horton D.L."/>
            <person name="Alikhan N.F."/>
            <person name="Baker D."/>
            <person name="Gharbi K."/>
            <person name="Hall N."/>
            <person name="Watson M."/>
            <person name="Adriaenssens E.M."/>
            <person name="Foster-Nyarko E."/>
            <person name="Jarju S."/>
            <person name="Secka A."/>
            <person name="Antonio M."/>
            <person name="Oren A."/>
            <person name="Chaudhuri R.R."/>
            <person name="La Ragione R."/>
            <person name="Hildebrand F."/>
            <person name="Pallen M.J."/>
        </authorList>
    </citation>
    <scope>NUCLEOTIDE SEQUENCE</scope>
    <source>
        <strain evidence="10">F1-3629</strain>
    </source>
</reference>
<dbReference type="InterPro" id="IPR018095">
    <property type="entry name" value="Thymidylate_kin_CS"/>
</dbReference>
<dbReference type="EC" id="2.7.4.9" evidence="8"/>
<dbReference type="GO" id="GO:0005524">
    <property type="term" value="F:ATP binding"/>
    <property type="evidence" value="ECO:0007669"/>
    <property type="project" value="UniProtKB-UniRule"/>
</dbReference>
<evidence type="ECO:0000256" key="5">
    <source>
        <dbReference type="ARBA" id="ARBA00022777"/>
    </source>
</evidence>
<evidence type="ECO:0000256" key="2">
    <source>
        <dbReference type="ARBA" id="ARBA00022679"/>
    </source>
</evidence>
<organism evidence="10 11">
    <name type="scientific">Candidatus Cryptobacteroides gallistercoris</name>
    <dbReference type="NCBI Taxonomy" id="2840765"/>
    <lineage>
        <taxon>Bacteria</taxon>
        <taxon>Pseudomonadati</taxon>
        <taxon>Bacteroidota</taxon>
        <taxon>Bacteroidia</taxon>
        <taxon>Bacteroidales</taxon>
        <taxon>Candidatus Cryptobacteroides</taxon>
    </lineage>
</organism>
<evidence type="ECO:0000313" key="10">
    <source>
        <dbReference type="EMBL" id="MBO8453434.1"/>
    </source>
</evidence>
<dbReference type="PANTHER" id="PTHR10344:SF4">
    <property type="entry name" value="UMP-CMP KINASE 2, MITOCHONDRIAL"/>
    <property type="match status" value="1"/>
</dbReference>
<reference evidence="10" key="1">
    <citation type="submission" date="2020-10" db="EMBL/GenBank/DDBJ databases">
        <authorList>
            <person name="Gilroy R."/>
        </authorList>
    </citation>
    <scope>NUCLEOTIDE SEQUENCE</scope>
    <source>
        <strain evidence="10">F1-3629</strain>
    </source>
</reference>
<evidence type="ECO:0000256" key="7">
    <source>
        <dbReference type="ARBA" id="ARBA00048743"/>
    </source>
</evidence>
<dbReference type="PANTHER" id="PTHR10344">
    <property type="entry name" value="THYMIDYLATE KINASE"/>
    <property type="match status" value="1"/>
</dbReference>
<feature type="domain" description="Thymidylate kinase-like" evidence="9">
    <location>
        <begin position="5"/>
        <end position="200"/>
    </location>
</feature>
<dbReference type="GO" id="GO:0005737">
    <property type="term" value="C:cytoplasm"/>
    <property type="evidence" value="ECO:0007669"/>
    <property type="project" value="TreeGrafter"/>
</dbReference>
<comment type="caution">
    <text evidence="10">The sequence shown here is derived from an EMBL/GenBank/DDBJ whole genome shotgun (WGS) entry which is preliminary data.</text>
</comment>
<evidence type="ECO:0000256" key="1">
    <source>
        <dbReference type="ARBA" id="ARBA00009776"/>
    </source>
</evidence>
<keyword evidence="4 8" id="KW-0547">Nucleotide-binding</keyword>
<dbReference type="CDD" id="cd01672">
    <property type="entry name" value="TMPK"/>
    <property type="match status" value="1"/>
</dbReference>
<name>A0A940DM99_9BACT</name>
<dbReference type="HAMAP" id="MF_00165">
    <property type="entry name" value="Thymidylate_kinase"/>
    <property type="match status" value="1"/>
</dbReference>
<comment type="function">
    <text evidence="8">Phosphorylation of dTMP to form dTDP in both de novo and salvage pathways of dTTP synthesis.</text>
</comment>